<evidence type="ECO:0000313" key="3">
    <source>
        <dbReference type="EMBL" id="PTL38814.1"/>
    </source>
</evidence>
<dbReference type="Proteomes" id="UP000240509">
    <property type="component" value="Unassembled WGS sequence"/>
</dbReference>
<evidence type="ECO:0000256" key="2">
    <source>
        <dbReference type="SAM" id="SignalP"/>
    </source>
</evidence>
<evidence type="ECO:0000313" key="4">
    <source>
        <dbReference type="Proteomes" id="UP000240509"/>
    </source>
</evidence>
<evidence type="ECO:0008006" key="5">
    <source>
        <dbReference type="Google" id="ProtNLM"/>
    </source>
</evidence>
<comment type="caution">
    <text evidence="3">The sequence shown here is derived from an EMBL/GenBank/DDBJ whole genome shotgun (WGS) entry which is preliminary data.</text>
</comment>
<evidence type="ECO:0000256" key="1">
    <source>
        <dbReference type="SAM" id="MobiDB-lite"/>
    </source>
</evidence>
<keyword evidence="2" id="KW-0732">Signal</keyword>
<name>A0A2T4U5Z3_9BACI</name>
<gene>
    <name evidence="3" type="ORF">C6Y45_09250</name>
</gene>
<accession>A0A2T4U5Z3</accession>
<keyword evidence="4" id="KW-1185">Reference proteome</keyword>
<protein>
    <recommendedName>
        <fullName evidence="5">G5 domain-containing protein</fullName>
    </recommendedName>
</protein>
<feature type="region of interest" description="Disordered" evidence="1">
    <location>
        <begin position="141"/>
        <end position="205"/>
    </location>
</feature>
<sequence>MNKMKKMSIFTLTLIFSMSLATGALASNGKAQAPGQSENFHKGITTEVTTSEDVYEKTLYDTDVSESKETVPKVKTYEKDPVVTEIVEKEEHSSQDWYRLRTTTTTETTTVTETWDEVITTKTTDFIETPVTITKTTVTTNEHRGAPGSSGKHLGETSETTVDKIKGEPQVVDTKEDVSTEKINFNKEESTETTSRVSRGEWIKD</sequence>
<dbReference type="EMBL" id="PZJJ01000013">
    <property type="protein sequence ID" value="PTL38814.1"/>
    <property type="molecule type" value="Genomic_DNA"/>
</dbReference>
<reference evidence="3 4" key="1">
    <citation type="submission" date="2018-03" db="EMBL/GenBank/DDBJ databases">
        <title>Alkalicoccus saliphilus sp. nov., isolated from a mineral pool.</title>
        <authorList>
            <person name="Zhao B."/>
        </authorList>
    </citation>
    <scope>NUCLEOTIDE SEQUENCE [LARGE SCALE GENOMIC DNA]</scope>
    <source>
        <strain evidence="3 4">6AG</strain>
    </source>
</reference>
<feature type="signal peptide" evidence="2">
    <location>
        <begin position="1"/>
        <end position="26"/>
    </location>
</feature>
<dbReference type="OrthoDB" id="9921728at2"/>
<organism evidence="3 4">
    <name type="scientific">Alkalicoccus saliphilus</name>
    <dbReference type="NCBI Taxonomy" id="200989"/>
    <lineage>
        <taxon>Bacteria</taxon>
        <taxon>Bacillati</taxon>
        <taxon>Bacillota</taxon>
        <taxon>Bacilli</taxon>
        <taxon>Bacillales</taxon>
        <taxon>Bacillaceae</taxon>
        <taxon>Alkalicoccus</taxon>
    </lineage>
</organism>
<feature type="chain" id="PRO_5015691325" description="G5 domain-containing protein" evidence="2">
    <location>
        <begin position="27"/>
        <end position="205"/>
    </location>
</feature>
<dbReference type="RefSeq" id="WP_107584946.1">
    <property type="nucleotide sequence ID" value="NZ_PZJJ01000013.1"/>
</dbReference>
<dbReference type="AlphaFoldDB" id="A0A2T4U5Z3"/>
<feature type="compositionally biased region" description="Basic and acidic residues" evidence="1">
    <location>
        <begin position="153"/>
        <end position="190"/>
    </location>
</feature>
<proteinExistence type="predicted"/>